<evidence type="ECO:0000256" key="1">
    <source>
        <dbReference type="ARBA" id="ARBA00022801"/>
    </source>
</evidence>
<feature type="region of interest" description="Disordered" evidence="2">
    <location>
        <begin position="1"/>
        <end position="71"/>
    </location>
</feature>
<sequence>MGLKERMAAALSGSSWAGAPTPQPQAPQLAHESPPSPEAPQPAAPAPAARAQPSGSQQRPEASSRPSGNSSLLAKIAFAKEVNERYRVPAVSQADLLQPSQRHQRQPINGRLVAFGTAPPAANTSATSYHADTSQQHQQQQLQPQHPAPAGQPTTQAAASRHDGIDRAAARATVVLSASQDDFEFDASEALRKAGAGAGGGGAAGARRAPAEARPATQLQQQQQQQLANELDDLLPSGSQRAAAKPRGKRGGTATTPGAPRRKAAAGGLGGGRANGKSGGGGKGSGKGQARRKAAAPKRNREEPSQDDGEEGSGMEDGGLADLLLLPPEEPAAGRAAAAPAAAAEAQQERRAPGNAPLDGPNEELRLAVGEDGEPWPEDAQEEAYLNFAVPASINRFLRSYQRDGIRFLMRQYARGTGGILGDDMGLGKPLLPFRSYKQTHLAGSRAGKTVQAIGFIAAVLGKTGDLDDAHLPELQPLRKIEPLPDSEGETQWGLVNDDAYAPDYSTCYPVLVVAPTSVLENWEREFDMVAVCKSKQRDAGDPGEELLTIPWHMALFDEAHFLKNSLTKRYMLGSRLPTRLRYGLTGTPFQNDYAEIWAVMNFMAPGCLGERKEYMDGTARPIMRGQQASSSDNAKAVGAEAQHELRAVLARYMLRRTKKLIADQMPKKMDYAVFCELSPLQLAAYKRLLESPDVELLLNHREPCLECGSGEPYYKCCGWKVEEERGGVLWPMYHCCECDDAYDKDYNPKGCRNHKPDGCWQYTPNHLELVKAQHEDEIKDPRKFKKALQIAELVIGEDSAALGGYVTSEEFIRLSDTSTCGKMEASCAALRYAALCCALLECAQLLPDSWIRVMLHITALDALLKTWRDAGSNKVLLFSNSVQTLNILKAMVTASGYDYIMLDGSVPQAERQTLCDKFNTQPSTFIFLISTLAGGVGLNLTAANKVVIFDPSWNPAMDLQAQDRAFRIGQKRDVSVYRLIAAGTMEEIIYDRQLYKQMHSEIVLEGNTAMPRTFEGAKTGNREDHGELFGMLNLLKHNKEKILTLEYIENERRRRARGDRDRDGYRIEAYDPDAEAREAAAAAALPRARRGGAEVADGEDAGLQALVAAELGILPEEAEAQPRGGSPSQDGAGGGERQAAASGGLLAAEQEGEERWEEHRAETELLAKAGVTGMLQHNLVFKPSAAEAAATRAAEDAVEAEAQRKQGGLAEEAVRMAGKRQRTQRAQRTRPEQVACGGGGRVQARVLPLLESVAEALGQPAEVAARRLLDLQPEARRELRRALARGDDPPLALPTDGARQAGDCSGRAAHAGQDEPQNP</sequence>
<dbReference type="GeneID" id="17352867"/>
<feature type="compositionally biased region" description="Low complexity" evidence="2">
    <location>
        <begin position="135"/>
        <end position="159"/>
    </location>
</feature>
<protein>
    <submittedName>
        <fullName evidence="5">Uncharacterized protein</fullName>
    </submittedName>
</protein>
<feature type="region of interest" description="Disordered" evidence="2">
    <location>
        <begin position="91"/>
        <end position="163"/>
    </location>
</feature>
<evidence type="ECO:0000259" key="4">
    <source>
        <dbReference type="PROSITE" id="PS51194"/>
    </source>
</evidence>
<dbReference type="OMA" id="WHGANRT"/>
<dbReference type="PROSITE" id="PS51194">
    <property type="entry name" value="HELICASE_CTER"/>
    <property type="match status" value="1"/>
</dbReference>
<dbReference type="CDD" id="cd18793">
    <property type="entry name" value="SF2_C_SNF"/>
    <property type="match status" value="1"/>
</dbReference>
<dbReference type="PROSITE" id="PS51192">
    <property type="entry name" value="HELICASE_ATP_BIND_1"/>
    <property type="match status" value="1"/>
</dbReference>
<dbReference type="Gene3D" id="3.40.50.300">
    <property type="entry name" value="P-loop containing nucleotide triphosphate hydrolases"/>
    <property type="match status" value="1"/>
</dbReference>
<dbReference type="SUPFAM" id="SSF52540">
    <property type="entry name" value="P-loop containing nucleoside triphosphate hydrolases"/>
    <property type="match status" value="2"/>
</dbReference>
<reference evidence="5 6" key="1">
    <citation type="journal article" date="2010" name="Plant Cell">
        <title>The Chlorella variabilis NC64A genome reveals adaptation to photosymbiosis, coevolution with viruses, and cryptic sex.</title>
        <authorList>
            <person name="Blanc G."/>
            <person name="Duncan G."/>
            <person name="Agarkova I."/>
            <person name="Borodovsky M."/>
            <person name="Gurnon J."/>
            <person name="Kuo A."/>
            <person name="Lindquist E."/>
            <person name="Lucas S."/>
            <person name="Pangilinan J."/>
            <person name="Polle J."/>
            <person name="Salamov A."/>
            <person name="Terry A."/>
            <person name="Yamada T."/>
            <person name="Dunigan D.D."/>
            <person name="Grigoriev I.V."/>
            <person name="Claverie J.M."/>
            <person name="Van Etten J.L."/>
        </authorList>
    </citation>
    <scope>NUCLEOTIDE SEQUENCE [LARGE SCALE GENOMIC DNA]</scope>
    <source>
        <strain evidence="5 6">NC64A</strain>
    </source>
</reference>
<feature type="compositionally biased region" description="Polar residues" evidence="2">
    <location>
        <begin position="59"/>
        <end position="71"/>
    </location>
</feature>
<dbReference type="InterPro" id="IPR049730">
    <property type="entry name" value="SNF2/RAD54-like_C"/>
</dbReference>
<dbReference type="InterPro" id="IPR050496">
    <property type="entry name" value="SNF2_RAD54_helicase_repair"/>
</dbReference>
<feature type="region of interest" description="Disordered" evidence="2">
    <location>
        <begin position="1205"/>
        <end position="1238"/>
    </location>
</feature>
<dbReference type="FunCoup" id="E1ZL19">
    <property type="interactions" value="342"/>
</dbReference>
<feature type="compositionally biased region" description="Pro residues" evidence="2">
    <location>
        <begin position="34"/>
        <end position="45"/>
    </location>
</feature>
<dbReference type="InterPro" id="IPR038718">
    <property type="entry name" value="SNF2-like_sf"/>
</dbReference>
<feature type="compositionally biased region" description="Acidic residues" evidence="2">
    <location>
        <begin position="305"/>
        <end position="314"/>
    </location>
</feature>
<name>E1ZL19_CHLVA</name>
<evidence type="ECO:0000313" key="6">
    <source>
        <dbReference type="Proteomes" id="UP000008141"/>
    </source>
</evidence>
<feature type="compositionally biased region" description="Low complexity" evidence="2">
    <location>
        <begin position="117"/>
        <end position="128"/>
    </location>
</feature>
<feature type="compositionally biased region" description="Low complexity" evidence="2">
    <location>
        <begin position="318"/>
        <end position="346"/>
    </location>
</feature>
<dbReference type="InterPro" id="IPR014001">
    <property type="entry name" value="Helicase_ATP-bd"/>
</dbReference>
<feature type="compositionally biased region" description="Low complexity" evidence="2">
    <location>
        <begin position="205"/>
        <end position="227"/>
    </location>
</feature>
<feature type="compositionally biased region" description="Basic residues" evidence="2">
    <location>
        <begin position="289"/>
        <end position="298"/>
    </location>
</feature>
<keyword evidence="6" id="KW-1185">Reference proteome</keyword>
<evidence type="ECO:0000313" key="5">
    <source>
        <dbReference type="EMBL" id="EFN53484.1"/>
    </source>
</evidence>
<dbReference type="OrthoDB" id="413460at2759"/>
<evidence type="ECO:0000259" key="3">
    <source>
        <dbReference type="PROSITE" id="PS51192"/>
    </source>
</evidence>
<dbReference type="GO" id="GO:0016787">
    <property type="term" value="F:hydrolase activity"/>
    <property type="evidence" value="ECO:0007669"/>
    <property type="project" value="UniProtKB-KW"/>
</dbReference>
<feature type="compositionally biased region" description="Low complexity" evidence="2">
    <location>
        <begin position="8"/>
        <end position="30"/>
    </location>
</feature>
<dbReference type="InterPro" id="IPR027417">
    <property type="entry name" value="P-loop_NTPase"/>
</dbReference>
<dbReference type="PANTHER" id="PTHR45629:SF7">
    <property type="entry name" value="DNA EXCISION REPAIR PROTEIN ERCC-6-RELATED"/>
    <property type="match status" value="1"/>
</dbReference>
<dbReference type="Gene3D" id="3.40.50.10810">
    <property type="entry name" value="Tandem AAA-ATPase domain"/>
    <property type="match status" value="2"/>
</dbReference>
<keyword evidence="1" id="KW-0378">Hydrolase</keyword>
<dbReference type="Pfam" id="PF00271">
    <property type="entry name" value="Helicase_C"/>
    <property type="match status" value="1"/>
</dbReference>
<feature type="domain" description="Helicase ATP-binding" evidence="3">
    <location>
        <begin position="410"/>
        <end position="607"/>
    </location>
</feature>
<feature type="compositionally biased region" description="Basic residues" evidence="2">
    <location>
        <begin position="1218"/>
        <end position="1229"/>
    </location>
</feature>
<dbReference type="STRING" id="554065.E1ZL19"/>
<evidence type="ECO:0000256" key="2">
    <source>
        <dbReference type="SAM" id="MobiDB-lite"/>
    </source>
</evidence>
<dbReference type="InParanoid" id="E1ZL19"/>
<dbReference type="KEGG" id="cvr:CHLNCDRAFT_136777"/>
<proteinExistence type="predicted"/>
<dbReference type="PANTHER" id="PTHR45629">
    <property type="entry name" value="SNF2/RAD54 FAMILY MEMBER"/>
    <property type="match status" value="1"/>
</dbReference>
<feature type="region of interest" description="Disordered" evidence="2">
    <location>
        <begin position="194"/>
        <end position="363"/>
    </location>
</feature>
<dbReference type="eggNOG" id="KOG0387">
    <property type="taxonomic scope" value="Eukaryota"/>
</dbReference>
<dbReference type="Pfam" id="PF00176">
    <property type="entry name" value="SNF2-rel_dom"/>
    <property type="match status" value="2"/>
</dbReference>
<accession>E1ZL19</accession>
<dbReference type="InterPro" id="IPR000330">
    <property type="entry name" value="SNF2_N"/>
</dbReference>
<feature type="compositionally biased region" description="Low complexity" evidence="2">
    <location>
        <begin position="46"/>
        <end position="58"/>
    </location>
</feature>
<dbReference type="SMART" id="SM00490">
    <property type="entry name" value="HELICc"/>
    <property type="match status" value="1"/>
</dbReference>
<feature type="compositionally biased region" description="Low complexity" evidence="2">
    <location>
        <begin position="1139"/>
        <end position="1150"/>
    </location>
</feature>
<feature type="region of interest" description="Disordered" evidence="2">
    <location>
        <begin position="1118"/>
        <end position="1160"/>
    </location>
</feature>
<feature type="region of interest" description="Disordered" evidence="2">
    <location>
        <begin position="1281"/>
        <end position="1320"/>
    </location>
</feature>
<organism evidence="6">
    <name type="scientific">Chlorella variabilis</name>
    <name type="common">Green alga</name>
    <dbReference type="NCBI Taxonomy" id="554065"/>
    <lineage>
        <taxon>Eukaryota</taxon>
        <taxon>Viridiplantae</taxon>
        <taxon>Chlorophyta</taxon>
        <taxon>core chlorophytes</taxon>
        <taxon>Trebouxiophyceae</taxon>
        <taxon>Chlorellales</taxon>
        <taxon>Chlorellaceae</taxon>
        <taxon>Chlorella clade</taxon>
        <taxon>Chlorella</taxon>
    </lineage>
</organism>
<gene>
    <name evidence="5" type="ORF">CHLNCDRAFT_136777</name>
</gene>
<dbReference type="InterPro" id="IPR001650">
    <property type="entry name" value="Helicase_C-like"/>
</dbReference>
<dbReference type="RefSeq" id="XP_005845586.1">
    <property type="nucleotide sequence ID" value="XM_005845524.1"/>
</dbReference>
<feature type="compositionally biased region" description="Gly residues" evidence="2">
    <location>
        <begin position="267"/>
        <end position="287"/>
    </location>
</feature>
<dbReference type="Proteomes" id="UP000008141">
    <property type="component" value="Unassembled WGS sequence"/>
</dbReference>
<dbReference type="EMBL" id="GL433851">
    <property type="protein sequence ID" value="EFN53484.1"/>
    <property type="molecule type" value="Genomic_DNA"/>
</dbReference>
<dbReference type="GO" id="GO:0005524">
    <property type="term" value="F:ATP binding"/>
    <property type="evidence" value="ECO:0007669"/>
    <property type="project" value="InterPro"/>
</dbReference>
<feature type="domain" description="Helicase C-terminal" evidence="4">
    <location>
        <begin position="860"/>
        <end position="1016"/>
    </location>
</feature>
<dbReference type="SMART" id="SM00487">
    <property type="entry name" value="DEXDc"/>
    <property type="match status" value="1"/>
</dbReference>